<feature type="transmembrane region" description="Helical" evidence="1">
    <location>
        <begin position="20"/>
        <end position="42"/>
    </location>
</feature>
<dbReference type="OrthoDB" id="3265526at2759"/>
<evidence type="ECO:0000259" key="2">
    <source>
        <dbReference type="Pfam" id="PF20152"/>
    </source>
</evidence>
<accession>A0A6A4IEE0</accession>
<dbReference type="PANTHER" id="PTHR40465:SF1">
    <property type="entry name" value="DUF6534 DOMAIN-CONTAINING PROTEIN"/>
    <property type="match status" value="1"/>
</dbReference>
<keyword evidence="1" id="KW-0472">Membrane</keyword>
<dbReference type="EMBL" id="ML769397">
    <property type="protein sequence ID" value="KAE9407174.1"/>
    <property type="molecule type" value="Genomic_DNA"/>
</dbReference>
<feature type="transmembrane region" description="Helical" evidence="1">
    <location>
        <begin position="166"/>
        <end position="186"/>
    </location>
</feature>
<feature type="transmembrane region" description="Helical" evidence="1">
    <location>
        <begin position="95"/>
        <end position="115"/>
    </location>
</feature>
<name>A0A6A4IEE0_9AGAR</name>
<dbReference type="PANTHER" id="PTHR40465">
    <property type="entry name" value="CHROMOSOME 1, WHOLE GENOME SHOTGUN SEQUENCE"/>
    <property type="match status" value="1"/>
</dbReference>
<feature type="transmembrane region" description="Helical" evidence="1">
    <location>
        <begin position="127"/>
        <end position="146"/>
    </location>
</feature>
<reference evidence="3" key="1">
    <citation type="journal article" date="2019" name="Environ. Microbiol.">
        <title>Fungal ecological strategies reflected in gene transcription - a case study of two litter decomposers.</title>
        <authorList>
            <person name="Barbi F."/>
            <person name="Kohler A."/>
            <person name="Barry K."/>
            <person name="Baskaran P."/>
            <person name="Daum C."/>
            <person name="Fauchery L."/>
            <person name="Ihrmark K."/>
            <person name="Kuo A."/>
            <person name="LaButti K."/>
            <person name="Lipzen A."/>
            <person name="Morin E."/>
            <person name="Grigoriev I.V."/>
            <person name="Henrissat B."/>
            <person name="Lindahl B."/>
            <person name="Martin F."/>
        </authorList>
    </citation>
    <scope>NUCLEOTIDE SEQUENCE</scope>
    <source>
        <strain evidence="3">JB14</strain>
    </source>
</reference>
<evidence type="ECO:0000313" key="4">
    <source>
        <dbReference type="Proteomes" id="UP000799118"/>
    </source>
</evidence>
<keyword evidence="1" id="KW-1133">Transmembrane helix</keyword>
<keyword evidence="4" id="KW-1185">Reference proteome</keyword>
<sequence>MSDLAPVPPAAVVTQIYAPMFVGAFLSSVLYGIVLVQMYTYFQLSHNDRLWMKLLLFYLLIMETVTTVCDLGIVFEPLLLKFGQEDVLITSPWFLRTNGLFTCLISTPVQIFMAWRIKIIMQTMIPFVIIVFVALCALAGGTWLVVTASRFPEFAEFNSSPEAPTLWLVSTAVADIMIACCLVYGLSRKRTGFSVLNSHIDRIIRVTVQTGSLTAITALADAIVFLSVSNTTIFFSWDLMLSKLYTNTLLSSLNARGVSQAAGQKHAGPNAFNNNQAVSLPSRFSRAVPPYNSFLQLDNPASKTQEEVYELADDPTAVEDNVEQHRSSYGNKFSITITRTSITDVDGVINGPVYPPKAF</sequence>
<dbReference type="InterPro" id="IPR045339">
    <property type="entry name" value="DUF6534"/>
</dbReference>
<feature type="transmembrane region" description="Helical" evidence="1">
    <location>
        <begin position="54"/>
        <end position="75"/>
    </location>
</feature>
<feature type="domain" description="DUF6534" evidence="2">
    <location>
        <begin position="171"/>
        <end position="256"/>
    </location>
</feature>
<organism evidence="3 4">
    <name type="scientific">Gymnopus androsaceus JB14</name>
    <dbReference type="NCBI Taxonomy" id="1447944"/>
    <lineage>
        <taxon>Eukaryota</taxon>
        <taxon>Fungi</taxon>
        <taxon>Dikarya</taxon>
        <taxon>Basidiomycota</taxon>
        <taxon>Agaricomycotina</taxon>
        <taxon>Agaricomycetes</taxon>
        <taxon>Agaricomycetidae</taxon>
        <taxon>Agaricales</taxon>
        <taxon>Marasmiineae</taxon>
        <taxon>Omphalotaceae</taxon>
        <taxon>Gymnopus</taxon>
    </lineage>
</organism>
<keyword evidence="1" id="KW-0812">Transmembrane</keyword>
<dbReference type="Pfam" id="PF20152">
    <property type="entry name" value="DUF6534"/>
    <property type="match status" value="1"/>
</dbReference>
<evidence type="ECO:0000313" key="3">
    <source>
        <dbReference type="EMBL" id="KAE9407174.1"/>
    </source>
</evidence>
<evidence type="ECO:0000256" key="1">
    <source>
        <dbReference type="SAM" id="Phobius"/>
    </source>
</evidence>
<gene>
    <name evidence="3" type="ORF">BT96DRAFT_1014287</name>
</gene>
<proteinExistence type="predicted"/>
<protein>
    <recommendedName>
        <fullName evidence="2">DUF6534 domain-containing protein</fullName>
    </recommendedName>
</protein>
<dbReference type="AlphaFoldDB" id="A0A6A4IEE0"/>
<dbReference type="Proteomes" id="UP000799118">
    <property type="component" value="Unassembled WGS sequence"/>
</dbReference>